<evidence type="ECO:0000313" key="3">
    <source>
        <dbReference type="Proteomes" id="UP000244855"/>
    </source>
</evidence>
<feature type="compositionally biased region" description="Basic and acidic residues" evidence="1">
    <location>
        <begin position="635"/>
        <end position="644"/>
    </location>
</feature>
<name>A0A2V1E6Y7_9PLEO</name>
<dbReference type="EMBL" id="KZ805311">
    <property type="protein sequence ID" value="PVI05859.1"/>
    <property type="molecule type" value="Genomic_DNA"/>
</dbReference>
<dbReference type="Proteomes" id="UP000244855">
    <property type="component" value="Unassembled WGS sequence"/>
</dbReference>
<protein>
    <submittedName>
        <fullName evidence="2">Uncharacterized protein</fullName>
    </submittedName>
</protein>
<accession>A0A2V1E6Y7</accession>
<feature type="compositionally biased region" description="Basic and acidic residues" evidence="1">
    <location>
        <begin position="593"/>
        <end position="606"/>
    </location>
</feature>
<dbReference type="AlphaFoldDB" id="A0A2V1E6Y7"/>
<feature type="region of interest" description="Disordered" evidence="1">
    <location>
        <begin position="630"/>
        <end position="661"/>
    </location>
</feature>
<keyword evidence="3" id="KW-1185">Reference proteome</keyword>
<evidence type="ECO:0000256" key="1">
    <source>
        <dbReference type="SAM" id="MobiDB-lite"/>
    </source>
</evidence>
<sequence>MDQRQKERTTVSILRLKTHIFEWFTKRKSQLSGVKQRRKPAEMDRAVQGLMAQNRKPATGAAGTQALMEPATAKALPHYEAYIIHLFDGDGSLSVEGNYRIEQLLLHHEVIAKNMVTLMLSCSVLKDVSSLSHGELRVMNAKLQSRKGHLILIRREPTPDSATKMDEFDPKPVTFVLETCEPSLHEELVRERAPKCSAADAQAYSKRLADAGEVCTCVELSEGKLEHYMCHKFVFTRSLSFEEMRNHDMLFGVMPRPPATDAWPGQKLHRPLPLDLPKGVNVKDWDTLFRARPPVMIKGDPSRTNKTIPQSLFGAHPTFDGRQRLFDYGTSVLGKMDAAKPLFIDGFPNGKRPPELQFKFFPPTGDTNPGKKDTGFPRRLFGDPIPADQLKSIFGNGSPPTRTLFGDPLPADQQIRNPGENIFANGLFPNHPPNLFGQKAVYPAAKPDAANQGESLFAKLPKYPAAAGPDGLGLGYSLFPQHRANVRPEELFAVKGGDQLGNKLFPRKATTNYFAGAGPKSPPPNAPLTEQNLNLKTQEVFPDTSLEARLSTLDRLGRSAKPKPPRESLIPDRDVALPSIEEPKGQGRRHRSDRSQGLKEDKRAPLDADDLRRRLNAIGEPVVRKGLMGRVHFGWTERDDEKEAKKGRKGSTEGTENDDVD</sequence>
<reference evidence="2 3" key="1">
    <citation type="journal article" date="2018" name="Sci. Rep.">
        <title>Comparative genomics provides insights into the lifestyle and reveals functional heterogeneity of dark septate endophytic fungi.</title>
        <authorList>
            <person name="Knapp D.G."/>
            <person name="Nemeth J.B."/>
            <person name="Barry K."/>
            <person name="Hainaut M."/>
            <person name="Henrissat B."/>
            <person name="Johnson J."/>
            <person name="Kuo A."/>
            <person name="Lim J.H.P."/>
            <person name="Lipzen A."/>
            <person name="Nolan M."/>
            <person name="Ohm R.A."/>
            <person name="Tamas L."/>
            <person name="Grigoriev I.V."/>
            <person name="Spatafora J.W."/>
            <person name="Nagy L.G."/>
            <person name="Kovacs G.M."/>
        </authorList>
    </citation>
    <scope>NUCLEOTIDE SEQUENCE [LARGE SCALE GENOMIC DNA]</scope>
    <source>
        <strain evidence="2 3">DSE2036</strain>
    </source>
</reference>
<feature type="compositionally biased region" description="Basic and acidic residues" evidence="1">
    <location>
        <begin position="564"/>
        <end position="585"/>
    </location>
</feature>
<organism evidence="2 3">
    <name type="scientific">Periconia macrospinosa</name>
    <dbReference type="NCBI Taxonomy" id="97972"/>
    <lineage>
        <taxon>Eukaryota</taxon>
        <taxon>Fungi</taxon>
        <taxon>Dikarya</taxon>
        <taxon>Ascomycota</taxon>
        <taxon>Pezizomycotina</taxon>
        <taxon>Dothideomycetes</taxon>
        <taxon>Pleosporomycetidae</taxon>
        <taxon>Pleosporales</taxon>
        <taxon>Massarineae</taxon>
        <taxon>Periconiaceae</taxon>
        <taxon>Periconia</taxon>
    </lineage>
</organism>
<proteinExistence type="predicted"/>
<feature type="region of interest" description="Disordered" evidence="1">
    <location>
        <begin position="553"/>
        <end position="606"/>
    </location>
</feature>
<evidence type="ECO:0000313" key="2">
    <source>
        <dbReference type="EMBL" id="PVI05859.1"/>
    </source>
</evidence>
<gene>
    <name evidence="2" type="ORF">DM02DRAFT_724650</name>
</gene>